<name>A0ABW9RTN2_9BACT</name>
<reference evidence="1 2" key="1">
    <citation type="submission" date="2019-02" db="EMBL/GenBank/DDBJ databases">
        <authorList>
            <person name="Goldberg S.R."/>
            <person name="Haltli B.A."/>
            <person name="Correa H."/>
            <person name="Russell K.G."/>
        </authorList>
    </citation>
    <scope>NUCLEOTIDE SEQUENCE [LARGE SCALE GENOMIC DNA]</scope>
    <source>
        <strain evidence="1 2">JCM 16186</strain>
    </source>
</reference>
<dbReference type="EMBL" id="SMLW01000632">
    <property type="protein sequence ID" value="MTI27533.1"/>
    <property type="molecule type" value="Genomic_DNA"/>
</dbReference>
<evidence type="ECO:0000313" key="1">
    <source>
        <dbReference type="EMBL" id="MTI27533.1"/>
    </source>
</evidence>
<accession>A0ABW9RTN2</accession>
<proteinExistence type="predicted"/>
<evidence type="ECO:0000313" key="2">
    <source>
        <dbReference type="Proteomes" id="UP000798808"/>
    </source>
</evidence>
<comment type="caution">
    <text evidence="1">The sequence shown here is derived from an EMBL/GenBank/DDBJ whole genome shotgun (WGS) entry which is preliminary data.</text>
</comment>
<dbReference type="Proteomes" id="UP000798808">
    <property type="component" value="Unassembled WGS sequence"/>
</dbReference>
<gene>
    <name evidence="1" type="ORF">E1163_21430</name>
</gene>
<keyword evidence="2" id="KW-1185">Reference proteome</keyword>
<protein>
    <submittedName>
        <fullName evidence="1">Phosphoribosylpyrophosphate synthetase</fullName>
    </submittedName>
</protein>
<sequence>MSQVIKLLKDRGYTLDFIYRDNKLFTSDKEKSYEAGELTIVDEYRFEGDSDPADMAILYSIETQSGEKGTLVDSYGADSSLELEKFLEKADNKIDH</sequence>
<organism evidence="1 2">
    <name type="scientific">Fulvivirga kasyanovii</name>
    <dbReference type="NCBI Taxonomy" id="396812"/>
    <lineage>
        <taxon>Bacteria</taxon>
        <taxon>Pseudomonadati</taxon>
        <taxon>Bacteroidota</taxon>
        <taxon>Cytophagia</taxon>
        <taxon>Cytophagales</taxon>
        <taxon>Fulvivirgaceae</taxon>
        <taxon>Fulvivirga</taxon>
    </lineage>
</organism>
<dbReference type="RefSeq" id="WP_155174533.1">
    <property type="nucleotide sequence ID" value="NZ_BAAAFL010000027.1"/>
</dbReference>